<evidence type="ECO:0000256" key="7">
    <source>
        <dbReference type="ARBA" id="ARBA00023237"/>
    </source>
</evidence>
<evidence type="ECO:0000256" key="6">
    <source>
        <dbReference type="ARBA" id="ARBA00023136"/>
    </source>
</evidence>
<keyword evidence="10" id="KW-1185">Reference proteome</keyword>
<proteinExistence type="inferred from homology"/>
<dbReference type="RefSeq" id="WP_162658457.1">
    <property type="nucleotide sequence ID" value="NZ_LR593887.1"/>
</dbReference>
<organism evidence="9">
    <name type="scientific">Tuwongella immobilis</name>
    <dbReference type="NCBI Taxonomy" id="692036"/>
    <lineage>
        <taxon>Bacteria</taxon>
        <taxon>Pseudomonadati</taxon>
        <taxon>Planctomycetota</taxon>
        <taxon>Planctomycetia</taxon>
        <taxon>Gemmatales</taxon>
        <taxon>Gemmataceae</taxon>
        <taxon>Tuwongella</taxon>
    </lineage>
</organism>
<keyword evidence="3" id="KW-1134">Transmembrane beta strand</keyword>
<dbReference type="EMBL" id="LR586016">
    <property type="protein sequence ID" value="VIP03382.1"/>
    <property type="molecule type" value="Genomic_DNA"/>
</dbReference>
<keyword evidence="7" id="KW-0998">Cell outer membrane</keyword>
<keyword evidence="4" id="KW-0812">Transmembrane</keyword>
<accession>A0A6C2YR81</accession>
<keyword evidence="6" id="KW-0472">Membrane</keyword>
<evidence type="ECO:0000256" key="8">
    <source>
        <dbReference type="SAM" id="SignalP"/>
    </source>
</evidence>
<dbReference type="InParanoid" id="A0A6C2YR81"/>
<dbReference type="GO" id="GO:0015483">
    <property type="term" value="F:long-chain fatty acid transporting porin activity"/>
    <property type="evidence" value="ECO:0007669"/>
    <property type="project" value="TreeGrafter"/>
</dbReference>
<gene>
    <name evidence="9" type="ORF">GMBLW1_05780</name>
</gene>
<reference evidence="9" key="1">
    <citation type="submission" date="2019-04" db="EMBL/GenBank/DDBJ databases">
        <authorList>
            <consortium name="Science for Life Laboratories"/>
        </authorList>
    </citation>
    <scope>NUCLEOTIDE SEQUENCE</scope>
    <source>
        <strain evidence="9">MBLW1</strain>
    </source>
</reference>
<evidence type="ECO:0000313" key="9">
    <source>
        <dbReference type="EMBL" id="VIP03382.1"/>
    </source>
</evidence>
<dbReference type="KEGG" id="tim:GMBLW1_05780"/>
<comment type="similarity">
    <text evidence="2">Belongs to the OmpP1/FadL family.</text>
</comment>
<evidence type="ECO:0000256" key="4">
    <source>
        <dbReference type="ARBA" id="ARBA00022692"/>
    </source>
</evidence>
<evidence type="ECO:0000256" key="2">
    <source>
        <dbReference type="ARBA" id="ARBA00008163"/>
    </source>
</evidence>
<feature type="signal peptide" evidence="8">
    <location>
        <begin position="1"/>
        <end position="26"/>
    </location>
</feature>
<protein>
    <recommendedName>
        <fullName evidence="11">Long-chain fatty acid transport protein</fullName>
    </recommendedName>
</protein>
<evidence type="ECO:0000256" key="5">
    <source>
        <dbReference type="ARBA" id="ARBA00022729"/>
    </source>
</evidence>
<dbReference type="Pfam" id="PF03349">
    <property type="entry name" value="Toluene_X"/>
    <property type="match status" value="1"/>
</dbReference>
<dbReference type="GO" id="GO:0009279">
    <property type="term" value="C:cell outer membrane"/>
    <property type="evidence" value="ECO:0007669"/>
    <property type="project" value="UniProtKB-SubCell"/>
</dbReference>
<evidence type="ECO:0000256" key="1">
    <source>
        <dbReference type="ARBA" id="ARBA00004571"/>
    </source>
</evidence>
<evidence type="ECO:0000313" key="10">
    <source>
        <dbReference type="Proteomes" id="UP000464378"/>
    </source>
</evidence>
<sequence>MRFGMWNRIWILAAVIIAGTSTQARAQPGFLLPGGGAAHAGMAGVSTAAPVDAIGALYWNPAAIGRLGRSEVSIGGSFIYPDISVSSSFPRPLQRRVDTGRTRSDNGFPLTSSLGVVYQPEDERMTYGLGLFTLGGGGVNYPADANNPILSPTGPLRQNVLGPIYSNLTILQLAPTAAYKLTDRLTIGAGPTVDVTLPSFDPAFFAPPDDANGDGIGTFPAATHARPFWGGGFRLGIQYALDDWDFGFGYTSPQWLETWQFHARDELGNRRDLSLKASLPAIYSWGIAYHGIERLNLGLDLRYVDYANTDLYGTSVRDGGLGWDSSFVVALGGQYQVSDRIALQAGYQYNTNPLSNTSTLFNVQGPAIVQNTISFGTTVAISESLSMSLGYAYGFNNSVTGTAREIPNATIEMEASSHSLLFGLQVKFGASKPTASTVCPTCESTSAMRIDAPPLMEQPAR</sequence>
<evidence type="ECO:0008006" key="11">
    <source>
        <dbReference type="Google" id="ProtNLM"/>
    </source>
</evidence>
<dbReference type="PANTHER" id="PTHR35093">
    <property type="entry name" value="OUTER MEMBRANE PROTEIN NMB0088-RELATED"/>
    <property type="match status" value="1"/>
</dbReference>
<comment type="subcellular location">
    <subcellularLocation>
        <location evidence="1">Cell outer membrane</location>
        <topology evidence="1">Multi-pass membrane protein</topology>
    </subcellularLocation>
</comment>
<dbReference type="AlphaFoldDB" id="A0A6C2YR81"/>
<dbReference type="SUPFAM" id="SSF56935">
    <property type="entry name" value="Porins"/>
    <property type="match status" value="1"/>
</dbReference>
<dbReference type="InterPro" id="IPR005017">
    <property type="entry name" value="OMPP1/FadL/TodX"/>
</dbReference>
<dbReference type="PANTHER" id="PTHR35093:SF8">
    <property type="entry name" value="OUTER MEMBRANE PROTEIN NMB0088-RELATED"/>
    <property type="match status" value="1"/>
</dbReference>
<dbReference type="FunCoup" id="A0A6C2YR81">
    <property type="interactions" value="24"/>
</dbReference>
<evidence type="ECO:0000256" key="3">
    <source>
        <dbReference type="ARBA" id="ARBA00022452"/>
    </source>
</evidence>
<keyword evidence="5 8" id="KW-0732">Signal</keyword>
<dbReference type="EMBL" id="LR593887">
    <property type="protein sequence ID" value="VTS04136.1"/>
    <property type="molecule type" value="Genomic_DNA"/>
</dbReference>
<dbReference type="Proteomes" id="UP000464378">
    <property type="component" value="Chromosome"/>
</dbReference>
<dbReference type="Gene3D" id="2.40.160.60">
    <property type="entry name" value="Outer membrane protein transport protein (OMPP1/FadL/TodX)"/>
    <property type="match status" value="1"/>
</dbReference>
<name>A0A6C2YR81_9BACT</name>
<feature type="chain" id="PRO_5036172819" description="Long-chain fatty acid transport protein" evidence="8">
    <location>
        <begin position="27"/>
        <end position="461"/>
    </location>
</feature>